<comment type="caution">
    <text evidence="7">The sequence shown here is derived from an EMBL/GenBank/DDBJ whole genome shotgun (WGS) entry which is preliminary data.</text>
</comment>
<keyword evidence="7" id="KW-0969">Cilium</keyword>
<dbReference type="InterPro" id="IPR042187">
    <property type="entry name" value="Flagellin_C_sub2"/>
</dbReference>
<dbReference type="PANTHER" id="PTHR42792">
    <property type="entry name" value="FLAGELLIN"/>
    <property type="match status" value="1"/>
</dbReference>
<dbReference type="InterPro" id="IPR046358">
    <property type="entry name" value="Flagellin_C"/>
</dbReference>
<feature type="coiled-coil region" evidence="4">
    <location>
        <begin position="74"/>
        <end position="128"/>
    </location>
</feature>
<comment type="subcellular location">
    <subcellularLocation>
        <location evidence="3">Secreted</location>
    </subcellularLocation>
    <subcellularLocation>
        <location evidence="3">Bacterial flagellum</location>
    </subcellularLocation>
</comment>
<evidence type="ECO:0000259" key="5">
    <source>
        <dbReference type="Pfam" id="PF00669"/>
    </source>
</evidence>
<dbReference type="AlphaFoldDB" id="A0A7X5V0V6"/>
<dbReference type="PRINTS" id="PR00207">
    <property type="entry name" value="FLAGELLIN"/>
</dbReference>
<feature type="domain" description="Flagellin C-terminal" evidence="6">
    <location>
        <begin position="210"/>
        <end position="293"/>
    </location>
</feature>
<sequence length="294" mass="30037">MTVISTNTAALRAANASTGANKALSTAMERLSTGKRINSAKDDAAGLAIASTMTASIRGMTQAVRNANDGISLAQTAEGALNEVTNMLQRIRELAVQSSSGTYSDDDRKNLQAEVTQLTSQIKDVLTNTKFNGNALFQIGKPPADPAAPAAGEVAAKKFSIQTGAESTDKITISIDALDVGAIVGDAAANPVVPALSVGTAGSADTAQGTVDGALKSVATLRASLGAAQSRLDSVVNNLTTNVANLSDARSRIEDTDYSAETTALAKAQILSQASTAMLAQANQSQQSVLKLLQ</sequence>
<evidence type="ECO:0000256" key="3">
    <source>
        <dbReference type="RuleBase" id="RU362073"/>
    </source>
</evidence>
<evidence type="ECO:0000256" key="4">
    <source>
        <dbReference type="SAM" id="Coils"/>
    </source>
</evidence>
<dbReference type="InterPro" id="IPR001492">
    <property type="entry name" value="Flagellin"/>
</dbReference>
<proteinExistence type="inferred from homology"/>
<dbReference type="SUPFAM" id="SSF64518">
    <property type="entry name" value="Phase 1 flagellin"/>
    <property type="match status" value="1"/>
</dbReference>
<dbReference type="Gene3D" id="1.20.1330.10">
    <property type="entry name" value="f41 fragment of flagellin, N-terminal domain"/>
    <property type="match status" value="1"/>
</dbReference>
<evidence type="ECO:0000259" key="6">
    <source>
        <dbReference type="Pfam" id="PF00700"/>
    </source>
</evidence>
<dbReference type="EMBL" id="JAASQV010000002">
    <property type="protein sequence ID" value="NIJ65812.1"/>
    <property type="molecule type" value="Genomic_DNA"/>
</dbReference>
<protein>
    <recommendedName>
        <fullName evidence="3">Flagellin</fullName>
    </recommendedName>
</protein>
<gene>
    <name evidence="7" type="ORF">FHR20_002774</name>
</gene>
<evidence type="ECO:0000256" key="1">
    <source>
        <dbReference type="ARBA" id="ARBA00005709"/>
    </source>
</evidence>
<keyword evidence="3" id="KW-0964">Secreted</keyword>
<keyword evidence="7" id="KW-0966">Cell projection</keyword>
<dbReference type="GO" id="GO:0009288">
    <property type="term" value="C:bacterial-type flagellum"/>
    <property type="evidence" value="ECO:0007669"/>
    <property type="project" value="UniProtKB-SubCell"/>
</dbReference>
<dbReference type="Pfam" id="PF00669">
    <property type="entry name" value="Flagellin_N"/>
    <property type="match status" value="1"/>
</dbReference>
<dbReference type="PANTHER" id="PTHR42792:SF2">
    <property type="entry name" value="FLAGELLIN"/>
    <property type="match status" value="1"/>
</dbReference>
<dbReference type="Proteomes" id="UP000564677">
    <property type="component" value="Unassembled WGS sequence"/>
</dbReference>
<keyword evidence="7" id="KW-0282">Flagellum</keyword>
<keyword evidence="8" id="KW-1185">Reference proteome</keyword>
<dbReference type="GO" id="GO:0005576">
    <property type="term" value="C:extracellular region"/>
    <property type="evidence" value="ECO:0007669"/>
    <property type="project" value="UniProtKB-SubCell"/>
</dbReference>
<comment type="function">
    <text evidence="3">Flagellin is the subunit protein which polymerizes to form the filaments of bacterial flagella.</text>
</comment>
<evidence type="ECO:0000313" key="7">
    <source>
        <dbReference type="EMBL" id="NIJ65812.1"/>
    </source>
</evidence>
<keyword evidence="2 3" id="KW-0975">Bacterial flagellum</keyword>
<dbReference type="GO" id="GO:0005198">
    <property type="term" value="F:structural molecule activity"/>
    <property type="evidence" value="ECO:0007669"/>
    <property type="project" value="UniProtKB-UniRule"/>
</dbReference>
<keyword evidence="4" id="KW-0175">Coiled coil</keyword>
<accession>A0A7X5V0V6</accession>
<evidence type="ECO:0000313" key="8">
    <source>
        <dbReference type="Proteomes" id="UP000564677"/>
    </source>
</evidence>
<dbReference type="Gene3D" id="6.10.10.10">
    <property type="entry name" value="Flagellar export chaperone, C-terminal domain"/>
    <property type="match status" value="1"/>
</dbReference>
<dbReference type="Pfam" id="PF00700">
    <property type="entry name" value="Flagellin_C"/>
    <property type="match status" value="1"/>
</dbReference>
<organism evidence="7 8">
    <name type="scientific">Sphingomonas leidyi</name>
    <dbReference type="NCBI Taxonomy" id="68569"/>
    <lineage>
        <taxon>Bacteria</taxon>
        <taxon>Pseudomonadati</taxon>
        <taxon>Pseudomonadota</taxon>
        <taxon>Alphaproteobacteria</taxon>
        <taxon>Sphingomonadales</taxon>
        <taxon>Sphingomonadaceae</taxon>
        <taxon>Sphingomonas</taxon>
    </lineage>
</organism>
<dbReference type="InterPro" id="IPR001029">
    <property type="entry name" value="Flagellin_N"/>
</dbReference>
<reference evidence="7 8" key="1">
    <citation type="submission" date="2020-03" db="EMBL/GenBank/DDBJ databases">
        <title>Genomic Encyclopedia of Type Strains, Phase IV (KMG-IV): sequencing the most valuable type-strain genomes for metagenomic binning, comparative biology and taxonomic classification.</title>
        <authorList>
            <person name="Goeker M."/>
        </authorList>
    </citation>
    <scope>NUCLEOTIDE SEQUENCE [LARGE SCALE GENOMIC DNA]</scope>
    <source>
        <strain evidence="7 8">DSM 4733</strain>
    </source>
</reference>
<feature type="domain" description="Flagellin N-terminal" evidence="5">
    <location>
        <begin position="4"/>
        <end position="138"/>
    </location>
</feature>
<name>A0A7X5V0V6_9SPHN</name>
<evidence type="ECO:0000256" key="2">
    <source>
        <dbReference type="ARBA" id="ARBA00023143"/>
    </source>
</evidence>
<dbReference type="RefSeq" id="WP_167300140.1">
    <property type="nucleotide sequence ID" value="NZ_CP170557.1"/>
</dbReference>
<comment type="similarity">
    <text evidence="1 3">Belongs to the bacterial flagellin family.</text>
</comment>